<evidence type="ECO:0000313" key="2">
    <source>
        <dbReference type="EMBL" id="MFH6982989.1"/>
    </source>
</evidence>
<dbReference type="InterPro" id="IPR000905">
    <property type="entry name" value="Gcp-like_dom"/>
</dbReference>
<keyword evidence="2" id="KW-0012">Acyltransferase</keyword>
<proteinExistence type="predicted"/>
<dbReference type="Pfam" id="PF00814">
    <property type="entry name" value="TsaD"/>
    <property type="match status" value="1"/>
</dbReference>
<dbReference type="NCBIfam" id="TIGR03725">
    <property type="entry name" value="T6A_YeaZ"/>
    <property type="match status" value="1"/>
</dbReference>
<dbReference type="PANTHER" id="PTHR11735:SF11">
    <property type="entry name" value="TRNA THREONYLCARBAMOYLADENOSINE BIOSYNTHESIS PROTEIN TSAB"/>
    <property type="match status" value="1"/>
</dbReference>
<gene>
    <name evidence="2" type="primary">tsaB</name>
    <name evidence="2" type="ORF">ACHKAR_06045</name>
</gene>
<dbReference type="RefSeq" id="WP_395416595.1">
    <property type="nucleotide sequence ID" value="NZ_JBIPKE010000014.1"/>
</dbReference>
<dbReference type="CDD" id="cd24032">
    <property type="entry name" value="ASKHA_NBD_TsaB"/>
    <property type="match status" value="1"/>
</dbReference>
<dbReference type="InterPro" id="IPR043129">
    <property type="entry name" value="ATPase_NBD"/>
</dbReference>
<name>A0ABW7N8D3_9BACT</name>
<dbReference type="EMBL" id="JBIPKE010000014">
    <property type="protein sequence ID" value="MFH6982989.1"/>
    <property type="molecule type" value="Genomic_DNA"/>
</dbReference>
<organism evidence="2 3">
    <name type="scientific">Marinoscillum luteum</name>
    <dbReference type="NCBI Taxonomy" id="861051"/>
    <lineage>
        <taxon>Bacteria</taxon>
        <taxon>Pseudomonadati</taxon>
        <taxon>Bacteroidota</taxon>
        <taxon>Cytophagia</taxon>
        <taxon>Cytophagales</taxon>
        <taxon>Reichenbachiellaceae</taxon>
        <taxon>Marinoscillum</taxon>
    </lineage>
</organism>
<evidence type="ECO:0000259" key="1">
    <source>
        <dbReference type="Pfam" id="PF00814"/>
    </source>
</evidence>
<feature type="domain" description="Gcp-like" evidence="1">
    <location>
        <begin position="33"/>
        <end position="219"/>
    </location>
</feature>
<comment type="caution">
    <text evidence="2">The sequence shown here is derived from an EMBL/GenBank/DDBJ whole genome shotgun (WGS) entry which is preliminary data.</text>
</comment>
<dbReference type="PANTHER" id="PTHR11735">
    <property type="entry name" value="TRNA N6-ADENOSINE THREONYLCARBAMOYLTRANSFERASE"/>
    <property type="match status" value="1"/>
</dbReference>
<keyword evidence="2" id="KW-0808">Transferase</keyword>
<reference evidence="2 3" key="1">
    <citation type="journal article" date="2013" name="Int. J. Syst. Evol. Microbiol.">
        <title>Marinoscillum luteum sp. nov., isolated from marine sediment.</title>
        <authorList>
            <person name="Cha I.T."/>
            <person name="Park S.J."/>
            <person name="Kim S.J."/>
            <person name="Kim J.G."/>
            <person name="Jung M.Y."/>
            <person name="Shin K.S."/>
            <person name="Kwon K.K."/>
            <person name="Yang S.H."/>
            <person name="Seo Y.S."/>
            <person name="Rhee S.K."/>
        </authorList>
    </citation>
    <scope>NUCLEOTIDE SEQUENCE [LARGE SCALE GENOMIC DNA]</scope>
    <source>
        <strain evidence="2 3">KCTC 23939</strain>
    </source>
</reference>
<dbReference type="EC" id="2.3.1.234" evidence="2"/>
<dbReference type="Proteomes" id="UP001610063">
    <property type="component" value="Unassembled WGS sequence"/>
</dbReference>
<dbReference type="SUPFAM" id="SSF53067">
    <property type="entry name" value="Actin-like ATPase domain"/>
    <property type="match status" value="2"/>
</dbReference>
<dbReference type="GO" id="GO:0061711">
    <property type="term" value="F:tRNA N(6)-L-threonylcarbamoyladenine synthase activity"/>
    <property type="evidence" value="ECO:0007669"/>
    <property type="project" value="UniProtKB-EC"/>
</dbReference>
<dbReference type="InterPro" id="IPR022496">
    <property type="entry name" value="T6A_TsaB"/>
</dbReference>
<sequence length="229" mass="25425">MSTILSLDTSTKVCSVAIHQEGVLIGHQAYHLQKSHSNLLPGIIQQLAENCEMSLSDLTAVALSAGPGSYTGLRIGTATAKGMAYTLSIPLIALDTLDTMVAQVAPMLKGEELLCPMIDARRMEVYCKLVDHSGAEIWKTQPLIVDEHSFDDLQQESIYFFGNGSDKLEQLFGGVDRYHFIRDIHPSAAHMGEVAWAKFQHSAFEDIAYFEPEYLKEYRTNVPSQKFKV</sequence>
<evidence type="ECO:0000313" key="3">
    <source>
        <dbReference type="Proteomes" id="UP001610063"/>
    </source>
</evidence>
<keyword evidence="3" id="KW-1185">Reference proteome</keyword>
<protein>
    <submittedName>
        <fullName evidence="2">tRNA (Adenosine(37)-N6)-threonylcarbamoyltransferase complex dimerization subunit type 1 TsaB</fullName>
        <ecNumber evidence="2">2.3.1.234</ecNumber>
    </submittedName>
</protein>
<accession>A0ABW7N8D3</accession>
<dbReference type="Gene3D" id="3.30.420.40">
    <property type="match status" value="2"/>
</dbReference>